<dbReference type="AlphaFoldDB" id="A0A0E9P9E8"/>
<dbReference type="EMBL" id="GBXM01107675">
    <property type="protein sequence ID" value="JAH00902.1"/>
    <property type="molecule type" value="Transcribed_RNA"/>
</dbReference>
<name>A0A0E9P9E8_ANGAN</name>
<accession>A0A0E9P9E8</accession>
<organism evidence="1">
    <name type="scientific">Anguilla anguilla</name>
    <name type="common">European freshwater eel</name>
    <name type="synonym">Muraena anguilla</name>
    <dbReference type="NCBI Taxonomy" id="7936"/>
    <lineage>
        <taxon>Eukaryota</taxon>
        <taxon>Metazoa</taxon>
        <taxon>Chordata</taxon>
        <taxon>Craniata</taxon>
        <taxon>Vertebrata</taxon>
        <taxon>Euteleostomi</taxon>
        <taxon>Actinopterygii</taxon>
        <taxon>Neopterygii</taxon>
        <taxon>Teleostei</taxon>
        <taxon>Anguilliformes</taxon>
        <taxon>Anguillidae</taxon>
        <taxon>Anguilla</taxon>
    </lineage>
</organism>
<reference evidence="1" key="1">
    <citation type="submission" date="2014-11" db="EMBL/GenBank/DDBJ databases">
        <authorList>
            <person name="Amaro Gonzalez C."/>
        </authorList>
    </citation>
    <scope>NUCLEOTIDE SEQUENCE</scope>
</reference>
<sequence length="46" mass="5837">MRALHHIHMYARTFSYPYIHTHTHQFFLIKKKYIYTVYSLYIKFIN</sequence>
<evidence type="ECO:0000313" key="1">
    <source>
        <dbReference type="EMBL" id="JAH00902.1"/>
    </source>
</evidence>
<protein>
    <submittedName>
        <fullName evidence="1">Uncharacterized protein</fullName>
    </submittedName>
</protein>
<reference evidence="1" key="2">
    <citation type="journal article" date="2015" name="Fish Shellfish Immunol.">
        <title>Early steps in the European eel (Anguilla anguilla)-Vibrio vulnificus interaction in the gills: Role of the RtxA13 toxin.</title>
        <authorList>
            <person name="Callol A."/>
            <person name="Pajuelo D."/>
            <person name="Ebbesson L."/>
            <person name="Teles M."/>
            <person name="MacKenzie S."/>
            <person name="Amaro C."/>
        </authorList>
    </citation>
    <scope>NUCLEOTIDE SEQUENCE</scope>
</reference>
<proteinExistence type="predicted"/>